<accession>A0A8J5I4B3</accession>
<dbReference type="InterPro" id="IPR050823">
    <property type="entry name" value="Plant_Ser_Thr_Prot_Kinase"/>
</dbReference>
<keyword evidence="4" id="KW-0472">Membrane</keyword>
<dbReference type="Gene3D" id="1.10.510.10">
    <property type="entry name" value="Transferase(Phosphotransferase) domain 1"/>
    <property type="match status" value="1"/>
</dbReference>
<dbReference type="GO" id="GO:0005262">
    <property type="term" value="F:calcium channel activity"/>
    <property type="evidence" value="ECO:0007669"/>
    <property type="project" value="UniProtKB-ARBA"/>
</dbReference>
<dbReference type="InterPro" id="IPR011009">
    <property type="entry name" value="Kinase-like_dom_sf"/>
</dbReference>
<dbReference type="FunFam" id="1.20.930.20:FF:000003">
    <property type="entry name" value="DNA mismatch repair protein MLH1"/>
    <property type="match status" value="1"/>
</dbReference>
<keyword evidence="2" id="KW-0812">Transmembrane</keyword>
<gene>
    <name evidence="6" type="ORF">ZIOFF_001927</name>
</gene>
<reference evidence="6 7" key="1">
    <citation type="submission" date="2020-08" db="EMBL/GenBank/DDBJ databases">
        <title>Plant Genome Project.</title>
        <authorList>
            <person name="Zhang R.-G."/>
        </authorList>
    </citation>
    <scope>NUCLEOTIDE SEQUENCE [LARGE SCALE GENOMIC DNA]</scope>
    <source>
        <tissue evidence="6">Rhizome</tissue>
    </source>
</reference>
<name>A0A8J5I4B3_ZINOF</name>
<dbReference type="Pfam" id="PF00069">
    <property type="entry name" value="Pkinase"/>
    <property type="match status" value="1"/>
</dbReference>
<dbReference type="InterPro" id="IPR036537">
    <property type="entry name" value="Adaptor_Cbl_N_dom_sf"/>
</dbReference>
<dbReference type="EMBL" id="JACMSC010000001">
    <property type="protein sequence ID" value="KAG6536856.1"/>
    <property type="molecule type" value="Genomic_DNA"/>
</dbReference>
<keyword evidence="3" id="KW-1133">Transmembrane helix</keyword>
<dbReference type="AlphaFoldDB" id="A0A8J5I4B3"/>
<dbReference type="InterPro" id="IPR059179">
    <property type="entry name" value="MLKL-like_MCAfunc"/>
</dbReference>
<dbReference type="InterPro" id="IPR000719">
    <property type="entry name" value="Prot_kinase_dom"/>
</dbReference>
<evidence type="ECO:0000313" key="7">
    <source>
        <dbReference type="Proteomes" id="UP000734854"/>
    </source>
</evidence>
<dbReference type="InterPro" id="IPR045766">
    <property type="entry name" value="MCAfunc"/>
</dbReference>
<dbReference type="GO" id="GO:0005524">
    <property type="term" value="F:ATP binding"/>
    <property type="evidence" value="ECO:0007669"/>
    <property type="project" value="InterPro"/>
</dbReference>
<sequence>MSVPVETGLDRDGISSTKVVHSSSDANSFHLIYLFPLEGRCRYKWPFLITSERFVHRVPQFLSDQMSRASACADSHCRTRGVGKLIIRDLEMREIPLGAGRRGQVGNMLMTSKMAPLYKTDHWRIDWDNSEYPNLSKNEEGIPDPKKQEIWLPTASPAHAARRSSCKAPIYSIEDLGSSRDTKVWFESHLTNNQAPIDSPWFIQTQLVSGNPSQNAEQLVLAVNSLLQAMALSGLGDAANVAQLTGLDAVSLIRMIAKAASTARSHKKNCQKFAQKLKLIGNLLEQIRITELKKHPSTREPLELLEDALRRSYILVHSCHDCNYRYLLAMGWKIIKQFRTAQSEITEYLNLIPLITLVDIQRSREQTKNIMLEQCVNKSDEVDKKVEDALSNSGLLLATTDRLAIGHALLRKFKFKELRSATMNFSDVNIVGCGGYGMVYKGLIDHSSLKGESCGSLFLKKRANNVSKMTVAVKRCVDTFKHGSRQFEAELHYLGRLLHPNVVKLLGYCKEEMILVYEFVPKGSLKNHLFQSIFFEILDALYLRVKIAVGVARGLAYLHTTHVIHRDIKAANILLDSDFNPKLADFGLAMYGPTQRESYLSQDVCGTYGYLAPEYLADGKMNEKVDVYGFGILLLELLSGKQAYEILTIKKSSKDECETSQHFSTQECGTSKEITEDLSTTKQQWSESVLKTASPNYEEIVDSCLLDYKTLTRLMEPELRGQYPLKAAVLAVQLAKSCVTWDPTSRPAMQQVIETLEQIQTIDNLPVNLGSEKISDPCPSFYDVDFSVSSTVVYEPATFDPDTELSFSALK</sequence>
<protein>
    <recommendedName>
        <fullName evidence="5">Protein kinase domain-containing protein</fullName>
    </recommendedName>
</protein>
<feature type="domain" description="Protein kinase" evidence="5">
    <location>
        <begin position="425"/>
        <end position="759"/>
    </location>
</feature>
<dbReference type="GO" id="GO:0016020">
    <property type="term" value="C:membrane"/>
    <property type="evidence" value="ECO:0007669"/>
    <property type="project" value="UniProtKB-SubCell"/>
</dbReference>
<dbReference type="CDD" id="cd21037">
    <property type="entry name" value="MLKL_NTD"/>
    <property type="match status" value="1"/>
</dbReference>
<dbReference type="PROSITE" id="PS00108">
    <property type="entry name" value="PROTEIN_KINASE_ST"/>
    <property type="match status" value="1"/>
</dbReference>
<evidence type="ECO:0000256" key="1">
    <source>
        <dbReference type="ARBA" id="ARBA00004167"/>
    </source>
</evidence>
<dbReference type="SUPFAM" id="SSF56112">
    <property type="entry name" value="Protein kinase-like (PK-like)"/>
    <property type="match status" value="1"/>
</dbReference>
<evidence type="ECO:0000256" key="3">
    <source>
        <dbReference type="ARBA" id="ARBA00022989"/>
    </source>
</evidence>
<dbReference type="InterPro" id="IPR008271">
    <property type="entry name" value="Ser/Thr_kinase_AS"/>
</dbReference>
<dbReference type="GO" id="GO:0004672">
    <property type="term" value="F:protein kinase activity"/>
    <property type="evidence" value="ECO:0007669"/>
    <property type="project" value="InterPro"/>
</dbReference>
<evidence type="ECO:0000259" key="5">
    <source>
        <dbReference type="PROSITE" id="PS50011"/>
    </source>
</evidence>
<comment type="caution">
    <text evidence="6">The sequence shown here is derived from an EMBL/GenBank/DDBJ whole genome shotgun (WGS) entry which is preliminary data.</text>
</comment>
<evidence type="ECO:0000256" key="2">
    <source>
        <dbReference type="ARBA" id="ARBA00022692"/>
    </source>
</evidence>
<dbReference type="GO" id="GO:0007166">
    <property type="term" value="P:cell surface receptor signaling pathway"/>
    <property type="evidence" value="ECO:0007669"/>
    <property type="project" value="InterPro"/>
</dbReference>
<keyword evidence="7" id="KW-1185">Reference proteome</keyword>
<dbReference type="Pfam" id="PF19584">
    <property type="entry name" value="MCAfunc"/>
    <property type="match status" value="1"/>
</dbReference>
<dbReference type="Proteomes" id="UP000734854">
    <property type="component" value="Unassembled WGS sequence"/>
</dbReference>
<evidence type="ECO:0000313" key="6">
    <source>
        <dbReference type="EMBL" id="KAG6536856.1"/>
    </source>
</evidence>
<dbReference type="PROSITE" id="PS50011">
    <property type="entry name" value="PROTEIN_KINASE_DOM"/>
    <property type="match status" value="1"/>
</dbReference>
<dbReference type="SMART" id="SM00220">
    <property type="entry name" value="S_TKc"/>
    <property type="match status" value="1"/>
</dbReference>
<evidence type="ECO:0000256" key="4">
    <source>
        <dbReference type="ARBA" id="ARBA00023136"/>
    </source>
</evidence>
<proteinExistence type="predicted"/>
<dbReference type="Gene3D" id="1.20.930.20">
    <property type="entry name" value="Adaptor protein Cbl, N-terminal domain"/>
    <property type="match status" value="1"/>
</dbReference>
<dbReference type="Gene3D" id="3.30.200.20">
    <property type="entry name" value="Phosphorylase Kinase, domain 1"/>
    <property type="match status" value="1"/>
</dbReference>
<organism evidence="6 7">
    <name type="scientific">Zingiber officinale</name>
    <name type="common">Ginger</name>
    <name type="synonym">Amomum zingiber</name>
    <dbReference type="NCBI Taxonomy" id="94328"/>
    <lineage>
        <taxon>Eukaryota</taxon>
        <taxon>Viridiplantae</taxon>
        <taxon>Streptophyta</taxon>
        <taxon>Embryophyta</taxon>
        <taxon>Tracheophyta</taxon>
        <taxon>Spermatophyta</taxon>
        <taxon>Magnoliopsida</taxon>
        <taxon>Liliopsida</taxon>
        <taxon>Zingiberales</taxon>
        <taxon>Zingiberaceae</taxon>
        <taxon>Zingiber</taxon>
    </lineage>
</organism>
<dbReference type="PANTHER" id="PTHR45621">
    <property type="entry name" value="OS01G0588500 PROTEIN-RELATED"/>
    <property type="match status" value="1"/>
</dbReference>
<comment type="subcellular location">
    <subcellularLocation>
        <location evidence="1">Membrane</location>
        <topology evidence="1">Single-pass membrane protein</topology>
    </subcellularLocation>
</comment>